<accession>A0ABW1RF61</accession>
<proteinExistence type="predicted"/>
<dbReference type="NCBIfam" id="NF033218">
    <property type="entry name" value="anchor_AmaP"/>
    <property type="match status" value="1"/>
</dbReference>
<organism evidence="2 3">
    <name type="scientific">Loigolactobacillus jiayinensis</name>
    <dbReference type="NCBI Taxonomy" id="2486016"/>
    <lineage>
        <taxon>Bacteria</taxon>
        <taxon>Bacillati</taxon>
        <taxon>Bacillota</taxon>
        <taxon>Bacilli</taxon>
        <taxon>Lactobacillales</taxon>
        <taxon>Lactobacillaceae</taxon>
        <taxon>Loigolactobacillus</taxon>
    </lineage>
</organism>
<keyword evidence="1" id="KW-0472">Membrane</keyword>
<gene>
    <name evidence="2" type="primary">amaP</name>
    <name evidence="2" type="ORF">ACFQGP_12955</name>
</gene>
<sequence>MRPILKVGLAILAIFGLLQAVWFSLLVEPTGRWAGQLWQWQQMQPGVAWFGVGLAVLAGVVFLALLLLAVFKRSTTSQLSVSTDRGQLNLSRSAIEKSVKYAVQQQHSVTDVQVKVQLRKNAAATAQVAATVLQKKTDMVGTSKAIEVTAKNELATRLGVPVKKVNVHLLTADQRKRPVADVI</sequence>
<reference evidence="3" key="1">
    <citation type="journal article" date="2019" name="Int. J. Syst. Evol. Microbiol.">
        <title>The Global Catalogue of Microorganisms (GCM) 10K type strain sequencing project: providing services to taxonomists for standard genome sequencing and annotation.</title>
        <authorList>
            <consortium name="The Broad Institute Genomics Platform"/>
            <consortium name="The Broad Institute Genome Sequencing Center for Infectious Disease"/>
            <person name="Wu L."/>
            <person name="Ma J."/>
        </authorList>
    </citation>
    <scope>NUCLEOTIDE SEQUENCE [LARGE SCALE GENOMIC DNA]</scope>
    <source>
        <strain evidence="3">CCM 8904</strain>
    </source>
</reference>
<keyword evidence="3" id="KW-1185">Reference proteome</keyword>
<dbReference type="Proteomes" id="UP001596289">
    <property type="component" value="Unassembled WGS sequence"/>
</dbReference>
<feature type="transmembrane region" description="Helical" evidence="1">
    <location>
        <begin position="47"/>
        <end position="71"/>
    </location>
</feature>
<comment type="caution">
    <text evidence="2">The sequence shown here is derived from an EMBL/GenBank/DDBJ whole genome shotgun (WGS) entry which is preliminary data.</text>
</comment>
<evidence type="ECO:0000313" key="2">
    <source>
        <dbReference type="EMBL" id="MFC6171461.1"/>
    </source>
</evidence>
<evidence type="ECO:0000313" key="3">
    <source>
        <dbReference type="Proteomes" id="UP001596289"/>
    </source>
</evidence>
<protein>
    <submittedName>
        <fullName evidence="2">Alkaline shock response membrane anchor protein AmaP</fullName>
    </submittedName>
</protein>
<name>A0ABW1RF61_9LACO</name>
<feature type="transmembrane region" description="Helical" evidence="1">
    <location>
        <begin position="7"/>
        <end position="27"/>
    </location>
</feature>
<evidence type="ECO:0000256" key="1">
    <source>
        <dbReference type="SAM" id="Phobius"/>
    </source>
</evidence>
<keyword evidence="1" id="KW-0812">Transmembrane</keyword>
<dbReference type="EMBL" id="JBHSSL010000110">
    <property type="protein sequence ID" value="MFC6171461.1"/>
    <property type="molecule type" value="Genomic_DNA"/>
</dbReference>
<dbReference type="RefSeq" id="WP_125553158.1">
    <property type="nucleotide sequence ID" value="NZ_JBHSSL010000110.1"/>
</dbReference>
<keyword evidence="1" id="KW-1133">Transmembrane helix</keyword>